<organism evidence="1 2">
    <name type="scientific">Thalictrum thalictroides</name>
    <name type="common">Rue-anemone</name>
    <name type="synonym">Anemone thalictroides</name>
    <dbReference type="NCBI Taxonomy" id="46969"/>
    <lineage>
        <taxon>Eukaryota</taxon>
        <taxon>Viridiplantae</taxon>
        <taxon>Streptophyta</taxon>
        <taxon>Embryophyta</taxon>
        <taxon>Tracheophyta</taxon>
        <taxon>Spermatophyta</taxon>
        <taxon>Magnoliopsida</taxon>
        <taxon>Ranunculales</taxon>
        <taxon>Ranunculaceae</taxon>
        <taxon>Thalictroideae</taxon>
        <taxon>Thalictrum</taxon>
    </lineage>
</organism>
<keyword evidence="2" id="KW-1185">Reference proteome</keyword>
<reference evidence="1 2" key="1">
    <citation type="submission" date="2020-06" db="EMBL/GenBank/DDBJ databases">
        <title>Transcriptomic and genomic resources for Thalictrum thalictroides and T. hernandezii: Facilitating candidate gene discovery in an emerging model plant lineage.</title>
        <authorList>
            <person name="Arias T."/>
            <person name="Riano-Pachon D.M."/>
            <person name="Di Stilio V.S."/>
        </authorList>
    </citation>
    <scope>NUCLEOTIDE SEQUENCE [LARGE SCALE GENOMIC DNA]</scope>
    <source>
        <strain evidence="2">cv. WT478/WT964</strain>
        <tissue evidence="1">Leaves</tissue>
    </source>
</reference>
<protein>
    <submittedName>
        <fullName evidence="1">Uncharacterized protein</fullName>
    </submittedName>
</protein>
<name>A0A7J6W089_THATH</name>
<dbReference type="Proteomes" id="UP000554482">
    <property type="component" value="Unassembled WGS sequence"/>
</dbReference>
<evidence type="ECO:0000313" key="1">
    <source>
        <dbReference type="EMBL" id="KAF5190561.1"/>
    </source>
</evidence>
<evidence type="ECO:0000313" key="2">
    <source>
        <dbReference type="Proteomes" id="UP000554482"/>
    </source>
</evidence>
<dbReference type="AlphaFoldDB" id="A0A7J6W089"/>
<gene>
    <name evidence="1" type="ORF">FRX31_019850</name>
</gene>
<accession>A0A7J6W089</accession>
<comment type="caution">
    <text evidence="1">The sequence shown here is derived from an EMBL/GenBank/DDBJ whole genome shotgun (WGS) entry which is preliminary data.</text>
</comment>
<sequence length="88" mass="10166">MRETMQTQMENVELLMRHIFQCPHLPRINHESINPKGSLSLLDLSRLLMSSLNIFSNSLHSIQLFILNGVGRNLNGSIWSHRRPDAKM</sequence>
<dbReference type="EMBL" id="JABWDY010024010">
    <property type="protein sequence ID" value="KAF5190561.1"/>
    <property type="molecule type" value="Genomic_DNA"/>
</dbReference>
<proteinExistence type="predicted"/>